<proteinExistence type="predicted"/>
<dbReference type="PRINTS" id="PR00205">
    <property type="entry name" value="CADHERIN"/>
</dbReference>
<dbReference type="EMBL" id="HACG01024700">
    <property type="protein sequence ID" value="CEK71565.1"/>
    <property type="molecule type" value="Transcribed_RNA"/>
</dbReference>
<dbReference type="GO" id="GO:0016477">
    <property type="term" value="P:cell migration"/>
    <property type="evidence" value="ECO:0007669"/>
    <property type="project" value="TreeGrafter"/>
</dbReference>
<dbReference type="PANTHER" id="PTHR24027:SF438">
    <property type="entry name" value="CADHERIN 23"/>
    <property type="match status" value="1"/>
</dbReference>
<dbReference type="InterPro" id="IPR015919">
    <property type="entry name" value="Cadherin-like_sf"/>
</dbReference>
<evidence type="ECO:0000256" key="4">
    <source>
        <dbReference type="ARBA" id="ARBA00023136"/>
    </source>
</evidence>
<dbReference type="CDD" id="cd11304">
    <property type="entry name" value="Cadherin_repeat"/>
    <property type="match status" value="1"/>
</dbReference>
<dbReference type="Gene3D" id="2.60.40.60">
    <property type="entry name" value="Cadherins"/>
    <property type="match status" value="2"/>
</dbReference>
<gene>
    <name evidence="7" type="primary">ORF78918</name>
</gene>
<accession>A0A0B6ZUX4</accession>
<organism evidence="7">
    <name type="scientific">Arion vulgaris</name>
    <dbReference type="NCBI Taxonomy" id="1028688"/>
    <lineage>
        <taxon>Eukaryota</taxon>
        <taxon>Metazoa</taxon>
        <taxon>Spiralia</taxon>
        <taxon>Lophotrochozoa</taxon>
        <taxon>Mollusca</taxon>
        <taxon>Gastropoda</taxon>
        <taxon>Heterobranchia</taxon>
        <taxon>Euthyneura</taxon>
        <taxon>Panpulmonata</taxon>
        <taxon>Eupulmonata</taxon>
        <taxon>Stylommatophora</taxon>
        <taxon>Helicina</taxon>
        <taxon>Arionoidea</taxon>
        <taxon>Arionidae</taxon>
        <taxon>Arion</taxon>
    </lineage>
</organism>
<feature type="non-terminal residue" evidence="7">
    <location>
        <position position="131"/>
    </location>
</feature>
<dbReference type="PROSITE" id="PS50268">
    <property type="entry name" value="CADHERIN_2"/>
    <property type="match status" value="1"/>
</dbReference>
<feature type="non-terminal residue" evidence="7">
    <location>
        <position position="1"/>
    </location>
</feature>
<keyword evidence="2" id="KW-0677">Repeat</keyword>
<evidence type="ECO:0000313" key="7">
    <source>
        <dbReference type="EMBL" id="CEK71565.1"/>
    </source>
</evidence>
<dbReference type="AlphaFoldDB" id="A0A0B6ZUX4"/>
<reference evidence="7" key="1">
    <citation type="submission" date="2014-12" db="EMBL/GenBank/DDBJ databases">
        <title>Insight into the proteome of Arion vulgaris.</title>
        <authorList>
            <person name="Aradska J."/>
            <person name="Bulat T."/>
            <person name="Smidak R."/>
            <person name="Sarate P."/>
            <person name="Gangsoo J."/>
            <person name="Sialana F."/>
            <person name="Bilban M."/>
            <person name="Lubec G."/>
        </authorList>
    </citation>
    <scope>NUCLEOTIDE SEQUENCE</scope>
    <source>
        <tissue evidence="7">Skin</tissue>
    </source>
</reference>
<dbReference type="GO" id="GO:0005509">
    <property type="term" value="F:calcium ion binding"/>
    <property type="evidence" value="ECO:0007669"/>
    <property type="project" value="UniProtKB-UniRule"/>
</dbReference>
<evidence type="ECO:0000256" key="2">
    <source>
        <dbReference type="ARBA" id="ARBA00022737"/>
    </source>
</evidence>
<evidence type="ECO:0000256" key="5">
    <source>
        <dbReference type="PROSITE-ProRule" id="PRU00043"/>
    </source>
</evidence>
<dbReference type="GO" id="GO:0016342">
    <property type="term" value="C:catenin complex"/>
    <property type="evidence" value="ECO:0007669"/>
    <property type="project" value="TreeGrafter"/>
</dbReference>
<evidence type="ECO:0000256" key="3">
    <source>
        <dbReference type="ARBA" id="ARBA00022837"/>
    </source>
</evidence>
<dbReference type="PANTHER" id="PTHR24027">
    <property type="entry name" value="CADHERIN-23"/>
    <property type="match status" value="1"/>
</dbReference>
<dbReference type="SUPFAM" id="SSF49313">
    <property type="entry name" value="Cadherin-like"/>
    <property type="match status" value="1"/>
</dbReference>
<evidence type="ECO:0000256" key="1">
    <source>
        <dbReference type="ARBA" id="ARBA00004370"/>
    </source>
</evidence>
<keyword evidence="3 5" id="KW-0106">Calcium</keyword>
<dbReference type="GO" id="GO:0045296">
    <property type="term" value="F:cadherin binding"/>
    <property type="evidence" value="ECO:0007669"/>
    <property type="project" value="TreeGrafter"/>
</dbReference>
<feature type="domain" description="Cadherin" evidence="6">
    <location>
        <begin position="9"/>
        <end position="102"/>
    </location>
</feature>
<name>A0A0B6ZUX4_9EUPU</name>
<dbReference type="InterPro" id="IPR039808">
    <property type="entry name" value="Cadherin"/>
</dbReference>
<sequence length="131" mass="14022">LPIDGKTEVVITTPESAPVGDVVYTVIVPGNSSRVSMSATENNFLNFDSVSRTVAVSSILDAERQSTTQTLKITCRVLSSGQSTTITLLFYIQDVNDNSPVFTQDIYNLTIGEMTDVKSVIANGVKATDAD</sequence>
<dbReference type="InterPro" id="IPR002126">
    <property type="entry name" value="Cadherin-like_dom"/>
</dbReference>
<keyword evidence="4" id="KW-0472">Membrane</keyword>
<dbReference type="GO" id="GO:0031175">
    <property type="term" value="P:neuron projection development"/>
    <property type="evidence" value="ECO:0007669"/>
    <property type="project" value="TreeGrafter"/>
</dbReference>
<dbReference type="GO" id="GO:0007156">
    <property type="term" value="P:homophilic cell adhesion via plasma membrane adhesion molecules"/>
    <property type="evidence" value="ECO:0007669"/>
    <property type="project" value="InterPro"/>
</dbReference>
<protein>
    <recommendedName>
        <fullName evidence="6">Cadherin domain-containing protein</fullName>
    </recommendedName>
</protein>
<dbReference type="GO" id="GO:0008013">
    <property type="term" value="F:beta-catenin binding"/>
    <property type="evidence" value="ECO:0007669"/>
    <property type="project" value="TreeGrafter"/>
</dbReference>
<comment type="subcellular location">
    <subcellularLocation>
        <location evidence="1">Membrane</location>
    </subcellularLocation>
</comment>
<evidence type="ECO:0000259" key="6">
    <source>
        <dbReference type="PROSITE" id="PS50268"/>
    </source>
</evidence>